<dbReference type="GO" id="GO:0016410">
    <property type="term" value="F:N-acyltransferase activity"/>
    <property type="evidence" value="ECO:0007669"/>
    <property type="project" value="UniProtKB-UniRule"/>
</dbReference>
<accession>A0A2G8T6V4</accession>
<keyword evidence="5 9" id="KW-0812">Transmembrane</keyword>
<evidence type="ECO:0000313" key="12">
    <source>
        <dbReference type="Proteomes" id="UP000228593"/>
    </source>
</evidence>
<evidence type="ECO:0000313" key="11">
    <source>
        <dbReference type="EMBL" id="PIL41790.1"/>
    </source>
</evidence>
<gene>
    <name evidence="9" type="primary">lnt</name>
    <name evidence="11" type="ORF">CR103_01865</name>
</gene>
<keyword evidence="6 9" id="KW-1133">Transmembrane helix</keyword>
<dbReference type="InterPro" id="IPR036526">
    <property type="entry name" value="C-N_Hydrolase_sf"/>
</dbReference>
<keyword evidence="4 9" id="KW-0808">Transferase</keyword>
<dbReference type="InterPro" id="IPR003010">
    <property type="entry name" value="C-N_Hydrolase"/>
</dbReference>
<dbReference type="SUPFAM" id="SSF56317">
    <property type="entry name" value="Carbon-nitrogen hydrolase"/>
    <property type="match status" value="1"/>
</dbReference>
<evidence type="ECO:0000256" key="4">
    <source>
        <dbReference type="ARBA" id="ARBA00022679"/>
    </source>
</evidence>
<keyword evidence="11" id="KW-0449">Lipoprotein</keyword>
<proteinExistence type="inferred from homology"/>
<evidence type="ECO:0000256" key="3">
    <source>
        <dbReference type="ARBA" id="ARBA00022475"/>
    </source>
</evidence>
<evidence type="ECO:0000256" key="6">
    <source>
        <dbReference type="ARBA" id="ARBA00022989"/>
    </source>
</evidence>
<evidence type="ECO:0000256" key="2">
    <source>
        <dbReference type="ARBA" id="ARBA00010065"/>
    </source>
</evidence>
<dbReference type="EMBL" id="PDOB01000001">
    <property type="protein sequence ID" value="PIL41790.1"/>
    <property type="molecule type" value="Genomic_DNA"/>
</dbReference>
<evidence type="ECO:0000256" key="1">
    <source>
        <dbReference type="ARBA" id="ARBA00004651"/>
    </source>
</evidence>
<dbReference type="PANTHER" id="PTHR38686:SF1">
    <property type="entry name" value="APOLIPOPROTEIN N-ACYLTRANSFERASE"/>
    <property type="match status" value="1"/>
</dbReference>
<dbReference type="HAMAP" id="MF_01148">
    <property type="entry name" value="Lnt"/>
    <property type="match status" value="1"/>
</dbReference>
<feature type="domain" description="CN hydrolase" evidence="10">
    <location>
        <begin position="242"/>
        <end position="482"/>
    </location>
</feature>
<keyword evidence="7 9" id="KW-0472">Membrane</keyword>
<keyword evidence="8 9" id="KW-0012">Acyltransferase</keyword>
<dbReference type="RefSeq" id="WP_099914276.1">
    <property type="nucleotide sequence ID" value="NZ_BMHS01000001.1"/>
</dbReference>
<organism evidence="11 12">
    <name type="scientific">Massilia psychrophila</name>
    <dbReference type="NCBI Taxonomy" id="1603353"/>
    <lineage>
        <taxon>Bacteria</taxon>
        <taxon>Pseudomonadati</taxon>
        <taxon>Pseudomonadota</taxon>
        <taxon>Betaproteobacteria</taxon>
        <taxon>Burkholderiales</taxon>
        <taxon>Oxalobacteraceae</taxon>
        <taxon>Telluria group</taxon>
        <taxon>Massilia</taxon>
    </lineage>
</organism>
<keyword evidence="3 9" id="KW-1003">Cell membrane</keyword>
<feature type="transmembrane region" description="Helical" evidence="9">
    <location>
        <begin position="70"/>
        <end position="92"/>
    </location>
</feature>
<comment type="similarity">
    <text evidence="2 9">Belongs to the CN hydrolase family. Apolipoprotein N-acyltransferase subfamily.</text>
</comment>
<dbReference type="PROSITE" id="PS50263">
    <property type="entry name" value="CN_HYDROLASE"/>
    <property type="match status" value="1"/>
</dbReference>
<feature type="transmembrane region" description="Helical" evidence="9">
    <location>
        <begin position="179"/>
        <end position="202"/>
    </location>
</feature>
<feature type="transmembrane region" description="Helical" evidence="9">
    <location>
        <begin position="98"/>
        <end position="120"/>
    </location>
</feature>
<comment type="subcellular location">
    <subcellularLocation>
        <location evidence="1 9">Cell membrane</location>
        <topology evidence="1 9">Multi-pass membrane protein</topology>
    </subcellularLocation>
</comment>
<keyword evidence="12" id="KW-1185">Reference proteome</keyword>
<dbReference type="PANTHER" id="PTHR38686">
    <property type="entry name" value="APOLIPOPROTEIN N-ACYLTRANSFERASE"/>
    <property type="match status" value="1"/>
</dbReference>
<dbReference type="Gene3D" id="3.60.110.10">
    <property type="entry name" value="Carbon-nitrogen hydrolase"/>
    <property type="match status" value="1"/>
</dbReference>
<evidence type="ECO:0000259" key="10">
    <source>
        <dbReference type="PROSITE" id="PS50263"/>
    </source>
</evidence>
<feature type="transmembrane region" description="Helical" evidence="9">
    <location>
        <begin position="492"/>
        <end position="512"/>
    </location>
</feature>
<dbReference type="EC" id="2.3.1.269" evidence="9"/>
<dbReference type="Pfam" id="PF20154">
    <property type="entry name" value="LNT_N"/>
    <property type="match status" value="1"/>
</dbReference>
<evidence type="ECO:0000256" key="5">
    <source>
        <dbReference type="ARBA" id="ARBA00022692"/>
    </source>
</evidence>
<evidence type="ECO:0000256" key="7">
    <source>
        <dbReference type="ARBA" id="ARBA00023136"/>
    </source>
</evidence>
<comment type="pathway">
    <text evidence="9">Protein modification; lipoprotein biosynthesis (N-acyl transfer).</text>
</comment>
<comment type="catalytic activity">
    <reaction evidence="9">
        <text>N-terminal S-1,2-diacyl-sn-glyceryl-L-cysteinyl-[lipoprotein] + a glycerophospholipid = N-acyl-S-1,2-diacyl-sn-glyceryl-L-cysteinyl-[lipoprotein] + a 2-acyl-sn-glycero-3-phospholipid + H(+)</text>
        <dbReference type="Rhea" id="RHEA:48228"/>
        <dbReference type="Rhea" id="RHEA-COMP:14681"/>
        <dbReference type="Rhea" id="RHEA-COMP:14684"/>
        <dbReference type="ChEBI" id="CHEBI:15378"/>
        <dbReference type="ChEBI" id="CHEBI:136912"/>
        <dbReference type="ChEBI" id="CHEBI:140656"/>
        <dbReference type="ChEBI" id="CHEBI:140657"/>
        <dbReference type="ChEBI" id="CHEBI:140660"/>
        <dbReference type="EC" id="2.3.1.269"/>
    </reaction>
</comment>
<dbReference type="AlphaFoldDB" id="A0A2G8T6V4"/>
<dbReference type="InterPro" id="IPR045378">
    <property type="entry name" value="LNT_N"/>
</dbReference>
<dbReference type="Proteomes" id="UP000228593">
    <property type="component" value="Unassembled WGS sequence"/>
</dbReference>
<dbReference type="CDD" id="cd07571">
    <property type="entry name" value="ALP_N-acyl_transferase"/>
    <property type="match status" value="1"/>
</dbReference>
<dbReference type="NCBIfam" id="TIGR00546">
    <property type="entry name" value="lnt"/>
    <property type="match status" value="1"/>
</dbReference>
<feature type="transmembrane region" description="Helical" evidence="9">
    <location>
        <begin position="132"/>
        <end position="150"/>
    </location>
</feature>
<comment type="function">
    <text evidence="9">Catalyzes the phospholipid dependent N-acylation of the N-terminal cysteine of apolipoprotein, the last step in lipoprotein maturation.</text>
</comment>
<sequence length="524" mass="56201">MPRRPGAATAIAGAAGATPRGTAMPMLLAALAGGLSLFTFAPFGAWPLQFPLLAFLFYQVGMDTSVKRATLIGWAFGLGWSVAGMHWLYIAMNRFGGLAAPLAALAIVLLGAYMGLFAAFATGVAAWLRRRWSLPVAAFLMLALPVSWGLSEWMRGWVFTGFPWAASGYAHNASPLAGFAPLVGVYGIGVLVALGASCLTMLTQRARWPAIGLLCALMATGYGLRAIDWTRPHGAPISVRLLQGSVAQGEKFEAEYIHKALALYRDLIIAAPADLIATPETAIVLFPQQLPPDYLPSLARFARDTGSSLMYGIPFSDSPTQFTNSVAGISPSGQTYRFDKQHLVPFGEFVPQGFRWFVDMMQIPLGDFNRGAAIQPPFAVKDQLVLPNVCYEDAFGEEIASQLRGSPRPATILLNASNLAWYGESVAIPQHLQISRMRSLETGRPMLRATNTGATAVIDAHGNVTAVLPFYGRGVLSASVQGMQGMTPYIRFGNLLFLALAALALATAWYSGKKYRTSTVSLAK</sequence>
<evidence type="ECO:0000256" key="9">
    <source>
        <dbReference type="HAMAP-Rule" id="MF_01148"/>
    </source>
</evidence>
<dbReference type="InterPro" id="IPR004563">
    <property type="entry name" value="Apolipo_AcylTrfase"/>
</dbReference>
<dbReference type="Pfam" id="PF00795">
    <property type="entry name" value="CN_hydrolase"/>
    <property type="match status" value="1"/>
</dbReference>
<comment type="caution">
    <text evidence="11">The sequence shown here is derived from an EMBL/GenBank/DDBJ whole genome shotgun (WGS) entry which is preliminary data.</text>
</comment>
<protein>
    <recommendedName>
        <fullName evidence="9">Apolipoprotein N-acyltransferase</fullName>
        <shortName evidence="9">ALP N-acyltransferase</shortName>
        <ecNumber evidence="9">2.3.1.269</ecNumber>
    </recommendedName>
</protein>
<comment type="caution">
    <text evidence="9">Lacks conserved residue(s) required for the propagation of feature annotation.</text>
</comment>
<dbReference type="GO" id="GO:0042158">
    <property type="term" value="P:lipoprotein biosynthetic process"/>
    <property type="evidence" value="ECO:0007669"/>
    <property type="project" value="UniProtKB-UniRule"/>
</dbReference>
<evidence type="ECO:0000256" key="8">
    <source>
        <dbReference type="ARBA" id="ARBA00023315"/>
    </source>
</evidence>
<dbReference type="OrthoDB" id="9804277at2"/>
<name>A0A2G8T6V4_9BURK</name>
<reference evidence="11 12" key="1">
    <citation type="submission" date="2017-10" db="EMBL/GenBank/DDBJ databases">
        <title>Massilia psychrophilum sp. nov., a novel purple-pigmented bacterium isolated from Tianshan glacier, Xinjiang Municipality, China.</title>
        <authorList>
            <person name="Wang H."/>
        </authorList>
    </citation>
    <scope>NUCLEOTIDE SEQUENCE [LARGE SCALE GENOMIC DNA]</scope>
    <source>
        <strain evidence="11 12">JCM 30813</strain>
    </source>
</reference>
<dbReference type="UniPathway" id="UPA00666"/>
<dbReference type="GO" id="GO:0005886">
    <property type="term" value="C:plasma membrane"/>
    <property type="evidence" value="ECO:0007669"/>
    <property type="project" value="UniProtKB-SubCell"/>
</dbReference>